<evidence type="ECO:0008006" key="10">
    <source>
        <dbReference type="Google" id="ProtNLM"/>
    </source>
</evidence>
<dbReference type="SUPFAM" id="SSF57845">
    <property type="entry name" value="B-box zinc-binding domain"/>
    <property type="match status" value="1"/>
</dbReference>
<dbReference type="GO" id="GO:0008270">
    <property type="term" value="F:zinc ion binding"/>
    <property type="evidence" value="ECO:0007669"/>
    <property type="project" value="UniProtKB-KW"/>
</dbReference>
<dbReference type="AlphaFoldDB" id="A0A3P8SW68"/>
<feature type="domain" description="B30.2/SPRY" evidence="7">
    <location>
        <begin position="336"/>
        <end position="535"/>
    </location>
</feature>
<evidence type="ECO:0000259" key="7">
    <source>
        <dbReference type="PROSITE" id="PS50188"/>
    </source>
</evidence>
<evidence type="ECO:0000256" key="3">
    <source>
        <dbReference type="ARBA" id="ARBA00022833"/>
    </source>
</evidence>
<evidence type="ECO:0000256" key="4">
    <source>
        <dbReference type="PROSITE-ProRule" id="PRU00024"/>
    </source>
</evidence>
<dbReference type="SMART" id="SM00336">
    <property type="entry name" value="BBOX"/>
    <property type="match status" value="1"/>
</dbReference>
<dbReference type="InterPro" id="IPR006574">
    <property type="entry name" value="PRY"/>
</dbReference>
<dbReference type="PROSITE" id="PS50119">
    <property type="entry name" value="ZF_BBOX"/>
    <property type="match status" value="1"/>
</dbReference>
<dbReference type="InterPro" id="IPR051051">
    <property type="entry name" value="E3_ubiq-ligase_TRIM/RNF"/>
</dbReference>
<keyword evidence="5" id="KW-0175">Coiled coil</keyword>
<keyword evidence="1" id="KW-0479">Metal-binding</keyword>
<dbReference type="Gene3D" id="2.60.120.920">
    <property type="match status" value="1"/>
</dbReference>
<dbReference type="InterPro" id="IPR013320">
    <property type="entry name" value="ConA-like_dom_sf"/>
</dbReference>
<name>A0A3P8SW68_AMPPE</name>
<evidence type="ECO:0000256" key="1">
    <source>
        <dbReference type="ARBA" id="ARBA00022723"/>
    </source>
</evidence>
<reference evidence="8 9" key="1">
    <citation type="submission" date="2018-03" db="EMBL/GenBank/DDBJ databases">
        <title>Finding Nemo's genes: A chromosome-scale reference assembly of the genome of the orange clownfish Amphiprion percula.</title>
        <authorList>
            <person name="Lehmann R."/>
        </authorList>
    </citation>
    <scope>NUCLEOTIDE SEQUENCE</scope>
</reference>
<sequence>MPHNWETLSCSLSESEERSSTKHYCMKCIKAHWDGEDEKRIYSCPQCRKIFTPRPVLEKNILLAVLVEELKKTGLQAAAADHCYAGDEDVSCDVCTGRKLKAFKSCLFCLASFCEKHLQPHYDSPPFQKHQLVEPSKKLQENICSHHDEVKKMFCRTDQQSICYLCSVEEHKGHDTVSAAAERTERQRELEVSRQNIQQRIQDREKDVKLLQQQLEAINGSADKAVEDSEEMFTHMIHLIQKTGRDVEQQIRSQQETEVSGVKELKEKLEQEIRDLKRKDAELKQLSHTEDHNQFLHNYPSVSALSESTHSSSINIHPLRHFEEVTAAVSELRDHLQDIVRDTWTNISLTGTQVDVSLSDSQAEPKTRAGFLKYSRQITLDPNTAQRKLVLSEGNRKVTFTDQQQSYSDHPDRFTGWWQVLSRESLTGCSVAYKNISRAGSWNECVFGYNDKSWALHCFQNSYTFRYNNIQTLISGPPSSRVGVYLDHSAGILSFYSVSETMTLLHRVQTTFTQQIHAGLGVYGTGSSAELCKLK</sequence>
<dbReference type="Ensembl" id="ENSAPET00000016894.1">
    <property type="protein sequence ID" value="ENSAPEP00000016448.1"/>
    <property type="gene ID" value="ENSAPEG00000011745.1"/>
</dbReference>
<protein>
    <recommendedName>
        <fullName evidence="10">Tripartite motif-containing protein 16-like</fullName>
    </recommendedName>
</protein>
<evidence type="ECO:0000313" key="9">
    <source>
        <dbReference type="Proteomes" id="UP000265080"/>
    </source>
</evidence>
<dbReference type="PROSITE" id="PS50188">
    <property type="entry name" value="B302_SPRY"/>
    <property type="match status" value="1"/>
</dbReference>
<evidence type="ECO:0000256" key="2">
    <source>
        <dbReference type="ARBA" id="ARBA00022771"/>
    </source>
</evidence>
<dbReference type="CDD" id="cd19769">
    <property type="entry name" value="Bbox2_TRIM16-like"/>
    <property type="match status" value="1"/>
</dbReference>
<dbReference type="Pfam" id="PF00643">
    <property type="entry name" value="zf-B_box"/>
    <property type="match status" value="1"/>
</dbReference>
<dbReference type="CDD" id="cd19842">
    <property type="entry name" value="Bbox1_TRIM25-like_C-IV"/>
    <property type="match status" value="1"/>
</dbReference>
<dbReference type="Proteomes" id="UP000265080">
    <property type="component" value="Chromosome 10"/>
</dbReference>
<dbReference type="InterPro" id="IPR000315">
    <property type="entry name" value="Znf_B-box"/>
</dbReference>
<dbReference type="STRING" id="161767.ENSAPEP00000016448"/>
<dbReference type="InterPro" id="IPR001870">
    <property type="entry name" value="B30.2/SPRY"/>
</dbReference>
<dbReference type="PANTHER" id="PTHR25465">
    <property type="entry name" value="B-BOX DOMAIN CONTAINING"/>
    <property type="match status" value="1"/>
</dbReference>
<evidence type="ECO:0000259" key="6">
    <source>
        <dbReference type="PROSITE" id="PS50119"/>
    </source>
</evidence>
<dbReference type="Gene3D" id="3.30.40.10">
    <property type="entry name" value="Zinc/RING finger domain, C3HC4 (zinc finger)"/>
    <property type="match status" value="1"/>
</dbReference>
<reference evidence="8" key="2">
    <citation type="submission" date="2025-08" db="UniProtKB">
        <authorList>
            <consortium name="Ensembl"/>
        </authorList>
    </citation>
    <scope>IDENTIFICATION</scope>
</reference>
<keyword evidence="9" id="KW-1185">Reference proteome</keyword>
<keyword evidence="3" id="KW-0862">Zinc</keyword>
<dbReference type="Pfam" id="PF25600">
    <property type="entry name" value="TRIM_CC"/>
    <property type="match status" value="1"/>
</dbReference>
<dbReference type="InterPro" id="IPR043136">
    <property type="entry name" value="B30.2/SPRY_sf"/>
</dbReference>
<dbReference type="InterPro" id="IPR058030">
    <property type="entry name" value="TRIM8/14/16/25/29/45/65_CC"/>
</dbReference>
<dbReference type="Gene3D" id="4.10.830.40">
    <property type="match status" value="1"/>
</dbReference>
<organism evidence="8 9">
    <name type="scientific">Amphiprion percula</name>
    <name type="common">Orange clownfish</name>
    <name type="synonym">Lutjanus percula</name>
    <dbReference type="NCBI Taxonomy" id="161767"/>
    <lineage>
        <taxon>Eukaryota</taxon>
        <taxon>Metazoa</taxon>
        <taxon>Chordata</taxon>
        <taxon>Craniata</taxon>
        <taxon>Vertebrata</taxon>
        <taxon>Euteleostomi</taxon>
        <taxon>Actinopterygii</taxon>
        <taxon>Neopterygii</taxon>
        <taxon>Teleostei</taxon>
        <taxon>Neoteleostei</taxon>
        <taxon>Acanthomorphata</taxon>
        <taxon>Ovalentaria</taxon>
        <taxon>Pomacentridae</taxon>
        <taxon>Amphiprion</taxon>
    </lineage>
</organism>
<keyword evidence="2 4" id="KW-0863">Zinc-finger</keyword>
<accession>A0A3P8SW68</accession>
<feature type="coiled-coil region" evidence="5">
    <location>
        <begin position="252"/>
        <end position="289"/>
    </location>
</feature>
<proteinExistence type="predicted"/>
<feature type="domain" description="B box-type" evidence="6">
    <location>
        <begin position="139"/>
        <end position="179"/>
    </location>
</feature>
<dbReference type="CDD" id="cd16040">
    <property type="entry name" value="SPRY_PRY_SNTX"/>
    <property type="match status" value="1"/>
</dbReference>
<evidence type="ECO:0000256" key="5">
    <source>
        <dbReference type="SAM" id="Coils"/>
    </source>
</evidence>
<dbReference type="GO" id="GO:0005737">
    <property type="term" value="C:cytoplasm"/>
    <property type="evidence" value="ECO:0007669"/>
    <property type="project" value="UniProtKB-ARBA"/>
</dbReference>
<dbReference type="OMA" id="YSFFHKK"/>
<evidence type="ECO:0000313" key="8">
    <source>
        <dbReference type="Ensembl" id="ENSAPEP00000016448.1"/>
    </source>
</evidence>
<dbReference type="Pfam" id="PF13765">
    <property type="entry name" value="PRY"/>
    <property type="match status" value="1"/>
</dbReference>
<dbReference type="SMART" id="SM00589">
    <property type="entry name" value="PRY"/>
    <property type="match status" value="1"/>
</dbReference>
<reference evidence="8" key="3">
    <citation type="submission" date="2025-09" db="UniProtKB">
        <authorList>
            <consortium name="Ensembl"/>
        </authorList>
    </citation>
    <scope>IDENTIFICATION</scope>
</reference>
<dbReference type="PANTHER" id="PTHR25465:SF5">
    <property type="entry name" value="E3 UBIQUITIN_ISG15 LIGASE TRIM25-RELATED"/>
    <property type="match status" value="1"/>
</dbReference>
<dbReference type="Gene3D" id="3.30.160.60">
    <property type="entry name" value="Classic Zinc Finger"/>
    <property type="match status" value="1"/>
</dbReference>
<dbReference type="GeneTree" id="ENSGT01150000286931"/>
<dbReference type="InterPro" id="IPR013083">
    <property type="entry name" value="Znf_RING/FYVE/PHD"/>
</dbReference>
<dbReference type="SUPFAM" id="SSF49899">
    <property type="entry name" value="Concanavalin A-like lectins/glucanases"/>
    <property type="match status" value="1"/>
</dbReference>
<dbReference type="SUPFAM" id="SSF57850">
    <property type="entry name" value="RING/U-box"/>
    <property type="match status" value="1"/>
</dbReference>